<proteinExistence type="predicted"/>
<reference evidence="2 3" key="1">
    <citation type="submission" date="2017-10" db="EMBL/GenBank/DDBJ databases">
        <title>Draft genome of Longibacter Salinarum.</title>
        <authorList>
            <person name="Goh K.M."/>
            <person name="Shamsir M.S."/>
            <person name="Lim S.W."/>
        </authorList>
    </citation>
    <scope>NUCLEOTIDE SEQUENCE [LARGE SCALE GENOMIC DNA]</scope>
    <source>
        <strain evidence="2 3">KCTC 52045</strain>
    </source>
</reference>
<sequence>MNKLQRVTAFFTAALFVFLAASPSVAQDGDDLMDRLSFGVKAMQGAQFVRVDADDTLPGEAEFGFQRVRVNFEVSADIHERISFFVDFGHEPNDFGSGGNSFSPAVDYVALDFLLSEEITLRFGTPVTGPFNFRGYSDGAATQGNPLIGNSPIDFVTAQTGVQLLGSTEGGFGFDVTATTPTFFEAYTPGTGVSLIGKAKFATETFGIGAAVMKATSQPRSGVATSWIVGDGENYSVPGAGGTGASGQPNRYTHALINPGFQPLVLHADAMFKSDIADADFWGGITQEKYSFADTGGNPTVARGASGLVEEDSKMLFLGGTLKINATPSFFLAGRVSYANNTSDWAPDDETALLRIQGGVGVSFWEKAMLKFEFVSQDEGVASPGQVGENWYGVSTELSVTL</sequence>
<keyword evidence="1" id="KW-0732">Signal</keyword>
<feature type="chain" id="PRO_5012450734" description="Porin" evidence="1">
    <location>
        <begin position="27"/>
        <end position="402"/>
    </location>
</feature>
<keyword evidence="3" id="KW-1185">Reference proteome</keyword>
<dbReference type="OrthoDB" id="1491478at2"/>
<dbReference type="EMBL" id="PDEQ01000001">
    <property type="protein sequence ID" value="PEN15031.1"/>
    <property type="molecule type" value="Genomic_DNA"/>
</dbReference>
<evidence type="ECO:0000313" key="2">
    <source>
        <dbReference type="EMBL" id="PEN15031.1"/>
    </source>
</evidence>
<feature type="signal peptide" evidence="1">
    <location>
        <begin position="1"/>
        <end position="26"/>
    </location>
</feature>
<dbReference type="Proteomes" id="UP000220102">
    <property type="component" value="Unassembled WGS sequence"/>
</dbReference>
<name>A0A2A8D2B9_9BACT</name>
<evidence type="ECO:0000256" key="1">
    <source>
        <dbReference type="SAM" id="SignalP"/>
    </source>
</evidence>
<organism evidence="2 3">
    <name type="scientific">Longibacter salinarum</name>
    <dbReference type="NCBI Taxonomy" id="1850348"/>
    <lineage>
        <taxon>Bacteria</taxon>
        <taxon>Pseudomonadati</taxon>
        <taxon>Rhodothermota</taxon>
        <taxon>Rhodothermia</taxon>
        <taxon>Rhodothermales</taxon>
        <taxon>Salisaetaceae</taxon>
        <taxon>Longibacter</taxon>
    </lineage>
</organism>
<evidence type="ECO:0000313" key="3">
    <source>
        <dbReference type="Proteomes" id="UP000220102"/>
    </source>
</evidence>
<dbReference type="AlphaFoldDB" id="A0A2A8D2B9"/>
<gene>
    <name evidence="2" type="ORF">CRI94_01720</name>
</gene>
<dbReference type="RefSeq" id="WP_098073930.1">
    <property type="nucleotide sequence ID" value="NZ_PDEQ01000001.1"/>
</dbReference>
<accession>A0A2A8D2B9</accession>
<evidence type="ECO:0008006" key="4">
    <source>
        <dbReference type="Google" id="ProtNLM"/>
    </source>
</evidence>
<comment type="caution">
    <text evidence="2">The sequence shown here is derived from an EMBL/GenBank/DDBJ whole genome shotgun (WGS) entry which is preliminary data.</text>
</comment>
<protein>
    <recommendedName>
        <fullName evidence="4">Porin</fullName>
    </recommendedName>
</protein>